<evidence type="ECO:0000256" key="4">
    <source>
        <dbReference type="ARBA" id="ARBA00022840"/>
    </source>
</evidence>
<dbReference type="GO" id="GO:0015937">
    <property type="term" value="P:coenzyme A biosynthetic process"/>
    <property type="evidence" value="ECO:0007669"/>
    <property type="project" value="UniProtKB-KW"/>
</dbReference>
<comment type="caution">
    <text evidence="12">The sequence shown here is derived from an EMBL/GenBank/DDBJ whole genome shotgun (WGS) entry which is preliminary data.</text>
</comment>
<organism evidence="12 13">
    <name type="scientific">Allacma fusca</name>
    <dbReference type="NCBI Taxonomy" id="39272"/>
    <lineage>
        <taxon>Eukaryota</taxon>
        <taxon>Metazoa</taxon>
        <taxon>Ecdysozoa</taxon>
        <taxon>Arthropoda</taxon>
        <taxon>Hexapoda</taxon>
        <taxon>Collembola</taxon>
        <taxon>Symphypleona</taxon>
        <taxon>Sminthuridae</taxon>
        <taxon>Allacma</taxon>
    </lineage>
</organism>
<evidence type="ECO:0000256" key="7">
    <source>
        <dbReference type="ARBA" id="ARBA00029347"/>
    </source>
</evidence>
<dbReference type="OrthoDB" id="498611at2759"/>
<comment type="function">
    <text evidence="9">Phosphatase which shows a preference for 4'-phosphopantetheine and its oxidatively damaged forms (sulfonate or S-sulfonate), providing strong indirect evidence that the phosphatase activity pre-empts damage in the coenzyme A (CoA) pathway. Hydrolyzing excess 4'-phosphopantetheine could constitute a directed overflow mechanism to prevent its oxidation to the S-sulfonate, sulfonate, or other forms. Hydrolyzing 4'-phosphopantetheine sulfonate or S-sulfonate would forestall their conversion to inactive forms of CoA and acyl carrier protein. May play a role in the physiological regulation of CoA intracellular levels.</text>
</comment>
<dbReference type="Proteomes" id="UP000708208">
    <property type="component" value="Unassembled WGS sequence"/>
</dbReference>
<dbReference type="InterPro" id="IPR002791">
    <property type="entry name" value="ARMT1-like_metal-bd"/>
</dbReference>
<keyword evidence="3" id="KW-0547">Nucleotide-binding</keyword>
<dbReference type="NCBIfam" id="TIGR00555">
    <property type="entry name" value="panK_eukar"/>
    <property type="match status" value="1"/>
</dbReference>
<dbReference type="Pfam" id="PF01937">
    <property type="entry name" value="ARMT1-like_dom"/>
    <property type="match status" value="1"/>
</dbReference>
<accession>A0A8J2LF31</accession>
<evidence type="ECO:0000256" key="2">
    <source>
        <dbReference type="ARBA" id="ARBA00019490"/>
    </source>
</evidence>
<dbReference type="AlphaFoldDB" id="A0A8J2LF31"/>
<feature type="region of interest" description="Disordered" evidence="10">
    <location>
        <begin position="57"/>
        <end position="91"/>
    </location>
</feature>
<evidence type="ECO:0000256" key="3">
    <source>
        <dbReference type="ARBA" id="ARBA00022741"/>
    </source>
</evidence>
<reference evidence="12" key="1">
    <citation type="submission" date="2021-06" db="EMBL/GenBank/DDBJ databases">
        <authorList>
            <person name="Hodson N. C."/>
            <person name="Mongue J. A."/>
            <person name="Jaron S. K."/>
        </authorList>
    </citation>
    <scope>NUCLEOTIDE SEQUENCE</scope>
</reference>
<evidence type="ECO:0000256" key="9">
    <source>
        <dbReference type="ARBA" id="ARBA00046055"/>
    </source>
</evidence>
<keyword evidence="13" id="KW-1185">Reference proteome</keyword>
<gene>
    <name evidence="12" type="ORF">AFUS01_LOCUS43566</name>
</gene>
<dbReference type="EMBL" id="CAJVCH010570086">
    <property type="protein sequence ID" value="CAG7834018.1"/>
    <property type="molecule type" value="Genomic_DNA"/>
</dbReference>
<comment type="catalytic activity">
    <reaction evidence="7">
        <text>(R)-4'-phospho-S-sulfopantetheine + H2O = (R)-S-sulfopantetheine + phosphate</text>
        <dbReference type="Rhea" id="RHEA:68340"/>
        <dbReference type="ChEBI" id="CHEBI:15377"/>
        <dbReference type="ChEBI" id="CHEBI:43474"/>
        <dbReference type="ChEBI" id="CHEBI:177302"/>
        <dbReference type="ChEBI" id="CHEBI:177303"/>
    </reaction>
    <physiologicalReaction direction="left-to-right" evidence="7">
        <dbReference type="Rhea" id="RHEA:68341"/>
    </physiologicalReaction>
</comment>
<sequence>MEGPVSSKNSDRIASLPLHDYTEVFRNLSNARRFAIDIGGSLTKIAYFSTVSHRRVTLKHPDEQGPELSPTSPSKSNGSEEESSPKFETNLVGNDNKIIKATGGGAHKYTNLIKEKLSVEVDKEDEMTCLIKGSNFLLKNVSDEAFKYDKTRKNKEYQFQRPTRNIFPYLLVNIGSGVSILKVDSEEQYNRIGGTATGGGTFWGLGSLLTGKTSFDELLDLAEIGDHRNVDMLVQDIYAGSLTKLGLEGDTVASSFGKCMLDKTFDKADLVRSLLFTIANDIGQISSLYALRYGLKKIYFGGYFLRNHPVSMSAITFSVNFWGKGEVEGLFLRHEGYVGAIGAFLIGMEDEQDGSWAENFIGSSGHLCASGPGSSDILSSIERLEIDKLEPIGFFPLLKSSCDYTPDTLDLSSDAEARDYWLQCFQAWIDKVPMRAIESQQNTPSALDRALRCRQKLLARFQLLKTYPFAYGTLSVRSLLDTIEQTLREYDFPDPYLAQKQLENSVAISEFEARIQYLDTLDDPVLELIEEVSQILEGPDNFGFADARNKLQSRPWLIDGIDAWKDRIQNGPPHKCVIIFVDNSGYDFVLGALPLVRWFLQRGTEVIISANTNPALNDMTFAEMLPVLEQISEKPFTGKPAAQSVRPAETS</sequence>
<dbReference type="GO" id="GO:0004594">
    <property type="term" value="F:pantothenate kinase activity"/>
    <property type="evidence" value="ECO:0007669"/>
    <property type="project" value="TreeGrafter"/>
</dbReference>
<dbReference type="PANTHER" id="PTHR12280">
    <property type="entry name" value="PANTOTHENATE KINASE"/>
    <property type="match status" value="1"/>
</dbReference>
<evidence type="ECO:0000259" key="11">
    <source>
        <dbReference type="Pfam" id="PF01937"/>
    </source>
</evidence>
<evidence type="ECO:0000256" key="5">
    <source>
        <dbReference type="ARBA" id="ARBA00022993"/>
    </source>
</evidence>
<keyword evidence="5" id="KW-0173">Coenzyme A biosynthesis</keyword>
<dbReference type="PANTHER" id="PTHR12280:SF20">
    <property type="entry name" value="4'-PHOSPHOPANTETHEINE PHOSPHATASE"/>
    <property type="match status" value="1"/>
</dbReference>
<evidence type="ECO:0000313" key="13">
    <source>
        <dbReference type="Proteomes" id="UP000708208"/>
    </source>
</evidence>
<comment type="subunit">
    <text evidence="1">Homodimer. Interacts with PKM.</text>
</comment>
<protein>
    <recommendedName>
        <fullName evidence="2">4'-phosphopantetheine phosphatase</fullName>
    </recommendedName>
    <alternativeName>
        <fullName evidence="8">Inactive pantothenic acid kinase 4</fullName>
    </alternativeName>
</protein>
<dbReference type="InterPro" id="IPR004567">
    <property type="entry name" value="Type_II_PanK"/>
</dbReference>
<dbReference type="GO" id="GO:0005634">
    <property type="term" value="C:nucleus"/>
    <property type="evidence" value="ECO:0007669"/>
    <property type="project" value="TreeGrafter"/>
</dbReference>
<feature type="domain" description="Damage-control phosphatase ARMT1-like metal-binding" evidence="11">
    <location>
        <begin position="437"/>
        <end position="635"/>
    </location>
</feature>
<dbReference type="CDD" id="cd24123">
    <property type="entry name" value="ASKHA_NBD_PanK-II_Pank4"/>
    <property type="match status" value="1"/>
</dbReference>
<name>A0A8J2LF31_9HEXA</name>
<proteinExistence type="predicted"/>
<evidence type="ECO:0000256" key="10">
    <source>
        <dbReference type="SAM" id="MobiDB-lite"/>
    </source>
</evidence>
<evidence type="ECO:0000256" key="1">
    <source>
        <dbReference type="ARBA" id="ARBA00011388"/>
    </source>
</evidence>
<dbReference type="Pfam" id="PF03630">
    <property type="entry name" value="Fumble"/>
    <property type="match status" value="1"/>
</dbReference>
<evidence type="ECO:0000256" key="8">
    <source>
        <dbReference type="ARBA" id="ARBA00032948"/>
    </source>
</evidence>
<evidence type="ECO:0000256" key="6">
    <source>
        <dbReference type="ARBA" id="ARBA00023074"/>
    </source>
</evidence>
<dbReference type="FunFam" id="3.30.420.40:FF:000067">
    <property type="entry name" value="Pantothenate kinase 4"/>
    <property type="match status" value="1"/>
</dbReference>
<evidence type="ECO:0000313" key="12">
    <source>
        <dbReference type="EMBL" id="CAG7834018.1"/>
    </source>
</evidence>
<keyword evidence="6" id="KW-0944">Nitration</keyword>
<dbReference type="GO" id="GO:0005524">
    <property type="term" value="F:ATP binding"/>
    <property type="evidence" value="ECO:0007669"/>
    <property type="project" value="UniProtKB-KW"/>
</dbReference>
<keyword evidence="4" id="KW-0067">ATP-binding</keyword>
<dbReference type="GO" id="GO:0005829">
    <property type="term" value="C:cytosol"/>
    <property type="evidence" value="ECO:0007669"/>
    <property type="project" value="TreeGrafter"/>
</dbReference>